<proteinExistence type="predicted"/>
<sequence>MKSSKLLFFIFFVVFFINGCGCDSQSPDDVEEQFDPDTIEKQQPSDSTLSEKMYPMNTDSAAQRDSSRK</sequence>
<gene>
    <name evidence="3" type="ORF">ACFFI0_13995</name>
</gene>
<comment type="caution">
    <text evidence="3">The sequence shown here is derived from an EMBL/GenBank/DDBJ whole genome shotgun (WGS) entry which is preliminary data.</text>
</comment>
<dbReference type="Proteomes" id="UP001589774">
    <property type="component" value="Unassembled WGS sequence"/>
</dbReference>
<protein>
    <recommendedName>
        <fullName evidence="5">Secreted protein</fullName>
    </recommendedName>
</protein>
<keyword evidence="2" id="KW-0732">Signal</keyword>
<evidence type="ECO:0008006" key="5">
    <source>
        <dbReference type="Google" id="ProtNLM"/>
    </source>
</evidence>
<organism evidence="3 4">
    <name type="scientific">Olivibacter oleidegradans</name>
    <dbReference type="NCBI Taxonomy" id="760123"/>
    <lineage>
        <taxon>Bacteria</taxon>
        <taxon>Pseudomonadati</taxon>
        <taxon>Bacteroidota</taxon>
        <taxon>Sphingobacteriia</taxon>
        <taxon>Sphingobacteriales</taxon>
        <taxon>Sphingobacteriaceae</taxon>
        <taxon>Olivibacter</taxon>
    </lineage>
</organism>
<name>A0ABV6HKL9_9SPHI</name>
<reference evidence="3 4" key="1">
    <citation type="submission" date="2024-09" db="EMBL/GenBank/DDBJ databases">
        <authorList>
            <person name="Sun Q."/>
            <person name="Mori K."/>
        </authorList>
    </citation>
    <scope>NUCLEOTIDE SEQUENCE [LARGE SCALE GENOMIC DNA]</scope>
    <source>
        <strain evidence="3 4">CCM 7765</strain>
    </source>
</reference>
<feature type="compositionally biased region" description="Acidic residues" evidence="1">
    <location>
        <begin position="26"/>
        <end position="37"/>
    </location>
</feature>
<evidence type="ECO:0000313" key="4">
    <source>
        <dbReference type="Proteomes" id="UP001589774"/>
    </source>
</evidence>
<accession>A0ABV6HKL9</accession>
<feature type="compositionally biased region" description="Polar residues" evidence="1">
    <location>
        <begin position="41"/>
        <end position="50"/>
    </location>
</feature>
<feature type="signal peptide" evidence="2">
    <location>
        <begin position="1"/>
        <end position="21"/>
    </location>
</feature>
<evidence type="ECO:0000256" key="2">
    <source>
        <dbReference type="SAM" id="SignalP"/>
    </source>
</evidence>
<feature type="chain" id="PRO_5047420052" description="Secreted protein" evidence="2">
    <location>
        <begin position="22"/>
        <end position="69"/>
    </location>
</feature>
<keyword evidence="4" id="KW-1185">Reference proteome</keyword>
<evidence type="ECO:0000313" key="3">
    <source>
        <dbReference type="EMBL" id="MFC0319427.1"/>
    </source>
</evidence>
<evidence type="ECO:0000256" key="1">
    <source>
        <dbReference type="SAM" id="MobiDB-lite"/>
    </source>
</evidence>
<feature type="region of interest" description="Disordered" evidence="1">
    <location>
        <begin position="26"/>
        <end position="69"/>
    </location>
</feature>
<dbReference type="RefSeq" id="WP_130855955.1">
    <property type="nucleotide sequence ID" value="NZ_JBHLWO010000002.1"/>
</dbReference>
<dbReference type="EMBL" id="JBHLWO010000002">
    <property type="protein sequence ID" value="MFC0319427.1"/>
    <property type="molecule type" value="Genomic_DNA"/>
</dbReference>
<feature type="compositionally biased region" description="Polar residues" evidence="1">
    <location>
        <begin position="57"/>
        <end position="69"/>
    </location>
</feature>